<keyword evidence="2" id="KW-1185">Reference proteome</keyword>
<name>A0AAD4H1B8_9FUNG</name>
<comment type="caution">
    <text evidence="1">The sequence shown here is derived from an EMBL/GenBank/DDBJ whole genome shotgun (WGS) entry which is preliminary data.</text>
</comment>
<organism evidence="1 2">
    <name type="scientific">Linnemannia exigua</name>
    <dbReference type="NCBI Taxonomy" id="604196"/>
    <lineage>
        <taxon>Eukaryota</taxon>
        <taxon>Fungi</taxon>
        <taxon>Fungi incertae sedis</taxon>
        <taxon>Mucoromycota</taxon>
        <taxon>Mortierellomycotina</taxon>
        <taxon>Mortierellomycetes</taxon>
        <taxon>Mortierellales</taxon>
        <taxon>Mortierellaceae</taxon>
        <taxon>Linnemannia</taxon>
    </lineage>
</organism>
<dbReference type="Proteomes" id="UP001194580">
    <property type="component" value="Unassembled WGS sequence"/>
</dbReference>
<feature type="non-terminal residue" evidence="1">
    <location>
        <position position="1"/>
    </location>
</feature>
<sequence length="76" mass="8564">INQIALAAKLCRLPESDWPAVAILKLRSVAQVWGQNLFEVQPDVTWPDFKAAFNRQFGSEELESAHRANLAAVTWE</sequence>
<protein>
    <submittedName>
        <fullName evidence="1">Uncharacterized protein</fullName>
    </submittedName>
</protein>
<evidence type="ECO:0000313" key="1">
    <source>
        <dbReference type="EMBL" id="KAG0247576.1"/>
    </source>
</evidence>
<proteinExistence type="predicted"/>
<dbReference type="EMBL" id="JAAAIL010004581">
    <property type="protein sequence ID" value="KAG0247576.1"/>
    <property type="molecule type" value="Genomic_DNA"/>
</dbReference>
<dbReference type="AlphaFoldDB" id="A0AAD4H1B8"/>
<accession>A0AAD4H1B8</accession>
<feature type="non-terminal residue" evidence="1">
    <location>
        <position position="76"/>
    </location>
</feature>
<gene>
    <name evidence="1" type="ORF">BGZ95_008576</name>
</gene>
<evidence type="ECO:0000313" key="2">
    <source>
        <dbReference type="Proteomes" id="UP001194580"/>
    </source>
</evidence>
<reference evidence="1" key="1">
    <citation type="journal article" date="2020" name="Fungal Divers.">
        <title>Resolving the Mortierellaceae phylogeny through synthesis of multi-gene phylogenetics and phylogenomics.</title>
        <authorList>
            <person name="Vandepol N."/>
            <person name="Liber J."/>
            <person name="Desiro A."/>
            <person name="Na H."/>
            <person name="Kennedy M."/>
            <person name="Barry K."/>
            <person name="Grigoriev I.V."/>
            <person name="Miller A.N."/>
            <person name="O'Donnell K."/>
            <person name="Stajich J.E."/>
            <person name="Bonito G."/>
        </authorList>
    </citation>
    <scope>NUCLEOTIDE SEQUENCE</scope>
    <source>
        <strain evidence="1">NRRL 28262</strain>
    </source>
</reference>